<evidence type="ECO:0000256" key="1">
    <source>
        <dbReference type="ARBA" id="ARBA00004236"/>
    </source>
</evidence>
<reference evidence="10" key="1">
    <citation type="submission" date="2020-11" db="EMBL/GenBank/DDBJ databases">
        <authorList>
            <person name="Tran Van P."/>
        </authorList>
    </citation>
    <scope>NUCLEOTIDE SEQUENCE</scope>
</reference>
<proteinExistence type="predicted"/>
<dbReference type="InterPro" id="IPR036770">
    <property type="entry name" value="Ankyrin_rpt-contain_sf"/>
</dbReference>
<dbReference type="InterPro" id="IPR055285">
    <property type="entry name" value="ANKRD13_C"/>
</dbReference>
<evidence type="ECO:0000256" key="8">
    <source>
        <dbReference type="SAM" id="MobiDB-lite"/>
    </source>
</evidence>
<comment type="subcellular location">
    <subcellularLocation>
        <location evidence="1">Cell membrane</location>
    </subcellularLocation>
    <subcellularLocation>
        <location evidence="2">Late endosome</location>
    </subcellularLocation>
</comment>
<dbReference type="PANTHER" id="PTHR12447">
    <property type="entry name" value="ANKYRIN REPEAT DOMAIN-CONTAINING PROTEIN 13"/>
    <property type="match status" value="1"/>
</dbReference>
<dbReference type="Pfam" id="PF11904">
    <property type="entry name" value="ANKRD13_C"/>
    <property type="match status" value="1"/>
</dbReference>
<dbReference type="EMBL" id="LR899726">
    <property type="protein sequence ID" value="CAD7242050.1"/>
    <property type="molecule type" value="Genomic_DNA"/>
</dbReference>
<dbReference type="SUPFAM" id="SSF48403">
    <property type="entry name" value="Ankyrin repeat"/>
    <property type="match status" value="1"/>
</dbReference>
<dbReference type="EMBL" id="CAJPEV010000209">
    <property type="protein sequence ID" value="CAG0882408.1"/>
    <property type="molecule type" value="Genomic_DNA"/>
</dbReference>
<dbReference type="PROSITE" id="PS50330">
    <property type="entry name" value="UIM"/>
    <property type="match status" value="1"/>
</dbReference>
<evidence type="ECO:0000313" key="11">
    <source>
        <dbReference type="Proteomes" id="UP000677054"/>
    </source>
</evidence>
<keyword evidence="3" id="KW-1003">Cell membrane</keyword>
<sequence length="612" mass="69385">MSKIEEEWNLHWLVWHNDAIKLRDALRAATEDKIEQKDPRGRTPLMLAVTLGHLESAKVLLEHNANVNIENDEGWSVVQEANATGDPELLMVVLESRNAQRFQTRSQGIPQLLRKLKEAPDFYVEMKWEFTTWVPLLSRICPSDTYKVYKEGSNVRIDTTLLGFEQNKWVRGNKSFIFKGRHDGAQLLEVDHDRREVYSVDLGIRELEGEMMPTQDAVEGRLSSPIVTTYVNTDKISFERNKSGIWGWRSDRCETINGHLCKVFSATNVELVTRTRMEHMTEDEKQRCREEEKDSLQLIAPLQTLLGILETSTVNEHEADENEKEEGMSRNAGHVTPEEYFDPGVDLGGRDIGRRKEMTTKIQKFKATLWLCDSYPLMLPEQILPIVDLMALSSAHFAKLRDFIQLQLPAGFPVKIEIPLFHVLNASITFGNIFGLDSPVEGVQYLNEEDTGRLSCVLSESCFQPPLGYTHTDTESAQMQPAFGLDEGDALMQYAIQQSLMEAGTENDMVNVWEALSGSNPGPVGDGHHLPAPSNRPLPAPPFNEEDTILQRAIAESLGLAFTPSESFLTSDDPDLEQAIRLSQEESEAWQHRQEEEEETLKRILELSLVEK</sequence>
<dbReference type="SMART" id="SM00726">
    <property type="entry name" value="UIM"/>
    <property type="match status" value="3"/>
</dbReference>
<evidence type="ECO:0000256" key="5">
    <source>
        <dbReference type="ARBA" id="ARBA00023136"/>
    </source>
</evidence>
<evidence type="ECO:0000256" key="3">
    <source>
        <dbReference type="ARBA" id="ARBA00022475"/>
    </source>
</evidence>
<protein>
    <recommendedName>
        <fullName evidence="9">Ankyrin repeat domain-containing protein</fullName>
    </recommendedName>
</protein>
<feature type="repeat" description="ANK" evidence="7">
    <location>
        <begin position="40"/>
        <end position="72"/>
    </location>
</feature>
<keyword evidence="5" id="KW-0472">Membrane</keyword>
<comment type="function">
    <text evidence="6">Ubiquitin-binding protein that specifically recognizes and binds 'Lys-63'-linked ubiquitin. Does not bind 'Lys-48'-linked ubiquitin. Positively regulates the internalization of ligand-activated EGFR by binding to the Ub moiety of ubiquitinated EGFR at the cell membrane.</text>
</comment>
<dbReference type="GO" id="GO:0005770">
    <property type="term" value="C:late endosome"/>
    <property type="evidence" value="ECO:0007669"/>
    <property type="project" value="UniProtKB-SubCell"/>
</dbReference>
<dbReference type="Proteomes" id="UP000677054">
    <property type="component" value="Unassembled WGS sequence"/>
</dbReference>
<name>A0A7R8X7J7_9CRUS</name>
<evidence type="ECO:0000256" key="2">
    <source>
        <dbReference type="ARBA" id="ARBA00004603"/>
    </source>
</evidence>
<accession>A0A7R8X7J7</accession>
<dbReference type="PANTHER" id="PTHR12447:SF31">
    <property type="entry name" value="LD31969P"/>
    <property type="match status" value="1"/>
</dbReference>
<dbReference type="InterPro" id="IPR003903">
    <property type="entry name" value="UIM_dom"/>
</dbReference>
<dbReference type="SMART" id="SM00248">
    <property type="entry name" value="ANK"/>
    <property type="match status" value="1"/>
</dbReference>
<feature type="domain" description="Ankyrin repeat" evidence="9">
    <location>
        <begin position="156"/>
        <end position="470"/>
    </location>
</feature>
<evidence type="ECO:0000256" key="6">
    <source>
        <dbReference type="ARBA" id="ARBA00024956"/>
    </source>
</evidence>
<dbReference type="AlphaFoldDB" id="A0A7R8X7J7"/>
<keyword evidence="11" id="KW-1185">Reference proteome</keyword>
<gene>
    <name evidence="10" type="ORF">DSTB1V02_LOCUS2025</name>
</gene>
<evidence type="ECO:0000256" key="7">
    <source>
        <dbReference type="PROSITE-ProRule" id="PRU00023"/>
    </source>
</evidence>
<organism evidence="10">
    <name type="scientific">Darwinula stevensoni</name>
    <dbReference type="NCBI Taxonomy" id="69355"/>
    <lineage>
        <taxon>Eukaryota</taxon>
        <taxon>Metazoa</taxon>
        <taxon>Ecdysozoa</taxon>
        <taxon>Arthropoda</taxon>
        <taxon>Crustacea</taxon>
        <taxon>Oligostraca</taxon>
        <taxon>Ostracoda</taxon>
        <taxon>Podocopa</taxon>
        <taxon>Podocopida</taxon>
        <taxon>Darwinulocopina</taxon>
        <taxon>Darwinuloidea</taxon>
        <taxon>Darwinulidae</taxon>
        <taxon>Darwinula</taxon>
    </lineage>
</organism>
<dbReference type="PROSITE" id="PS50297">
    <property type="entry name" value="ANK_REP_REGION"/>
    <property type="match status" value="1"/>
</dbReference>
<dbReference type="InterPro" id="IPR021832">
    <property type="entry name" value="ANKRD13"/>
</dbReference>
<dbReference type="OrthoDB" id="1585644at2759"/>
<keyword evidence="7" id="KW-0040">ANK repeat</keyword>
<evidence type="ECO:0000259" key="9">
    <source>
        <dbReference type="Pfam" id="PF11904"/>
    </source>
</evidence>
<keyword evidence="4" id="KW-0677">Repeat</keyword>
<evidence type="ECO:0000256" key="4">
    <source>
        <dbReference type="ARBA" id="ARBA00022737"/>
    </source>
</evidence>
<dbReference type="Pfam" id="PF00023">
    <property type="entry name" value="Ank"/>
    <property type="match status" value="1"/>
</dbReference>
<feature type="region of interest" description="Disordered" evidence="8">
    <location>
        <begin position="517"/>
        <end position="544"/>
    </location>
</feature>
<dbReference type="PROSITE" id="PS50088">
    <property type="entry name" value="ANK_REPEAT"/>
    <property type="match status" value="1"/>
</dbReference>
<dbReference type="Gene3D" id="1.25.40.20">
    <property type="entry name" value="Ankyrin repeat-containing domain"/>
    <property type="match status" value="1"/>
</dbReference>
<dbReference type="InterPro" id="IPR002110">
    <property type="entry name" value="Ankyrin_rpt"/>
</dbReference>
<evidence type="ECO:0000313" key="10">
    <source>
        <dbReference type="EMBL" id="CAD7242050.1"/>
    </source>
</evidence>
<dbReference type="GO" id="GO:0005886">
    <property type="term" value="C:plasma membrane"/>
    <property type="evidence" value="ECO:0007669"/>
    <property type="project" value="UniProtKB-SubCell"/>
</dbReference>